<keyword evidence="10" id="KW-1185">Reference proteome</keyword>
<feature type="transmembrane region" description="Helical" evidence="7">
    <location>
        <begin position="35"/>
        <end position="53"/>
    </location>
</feature>
<evidence type="ECO:0000256" key="7">
    <source>
        <dbReference type="SAM" id="Phobius"/>
    </source>
</evidence>
<comment type="caution">
    <text evidence="9">The sequence shown here is derived from an EMBL/GenBank/DDBJ whole genome shotgun (WGS) entry which is preliminary data.</text>
</comment>
<evidence type="ECO:0000313" key="10">
    <source>
        <dbReference type="Proteomes" id="UP000599074"/>
    </source>
</evidence>
<evidence type="ECO:0000256" key="3">
    <source>
        <dbReference type="ARBA" id="ARBA00022692"/>
    </source>
</evidence>
<dbReference type="AlphaFoldDB" id="A0A8J3T810"/>
<dbReference type="GO" id="GO:0005886">
    <property type="term" value="C:plasma membrane"/>
    <property type="evidence" value="ECO:0007669"/>
    <property type="project" value="UniProtKB-SubCell"/>
</dbReference>
<evidence type="ECO:0000256" key="4">
    <source>
        <dbReference type="ARBA" id="ARBA00022989"/>
    </source>
</evidence>
<dbReference type="InterPro" id="IPR051791">
    <property type="entry name" value="Pra-immunoreactive"/>
</dbReference>
<organism evidence="9 10">
    <name type="scientific">Planosporangium mesophilum</name>
    <dbReference type="NCBI Taxonomy" id="689768"/>
    <lineage>
        <taxon>Bacteria</taxon>
        <taxon>Bacillati</taxon>
        <taxon>Actinomycetota</taxon>
        <taxon>Actinomycetes</taxon>
        <taxon>Micromonosporales</taxon>
        <taxon>Micromonosporaceae</taxon>
        <taxon>Planosporangium</taxon>
    </lineage>
</organism>
<protein>
    <recommendedName>
        <fullName evidence="8">RDD domain-containing protein</fullName>
    </recommendedName>
</protein>
<keyword evidence="5 7" id="KW-0472">Membrane</keyword>
<evidence type="ECO:0000256" key="5">
    <source>
        <dbReference type="ARBA" id="ARBA00023136"/>
    </source>
</evidence>
<name>A0A8J3T810_9ACTN</name>
<keyword evidence="4 7" id="KW-1133">Transmembrane helix</keyword>
<keyword evidence="2" id="KW-1003">Cell membrane</keyword>
<feature type="region of interest" description="Disordered" evidence="6">
    <location>
        <begin position="140"/>
        <end position="159"/>
    </location>
</feature>
<dbReference type="PANTHER" id="PTHR36115:SF6">
    <property type="entry name" value="PROLINE-RICH ANTIGEN HOMOLOG"/>
    <property type="match status" value="1"/>
</dbReference>
<dbReference type="InterPro" id="IPR010432">
    <property type="entry name" value="RDD"/>
</dbReference>
<dbReference type="Pfam" id="PF06271">
    <property type="entry name" value="RDD"/>
    <property type="match status" value="1"/>
</dbReference>
<comment type="subcellular location">
    <subcellularLocation>
        <location evidence="1">Cell membrane</location>
        <topology evidence="1">Multi-pass membrane protein</topology>
    </subcellularLocation>
</comment>
<evidence type="ECO:0000313" key="9">
    <source>
        <dbReference type="EMBL" id="GII21943.1"/>
    </source>
</evidence>
<keyword evidence="3 7" id="KW-0812">Transmembrane</keyword>
<dbReference type="PANTHER" id="PTHR36115">
    <property type="entry name" value="PROLINE-RICH ANTIGEN HOMOLOG-RELATED"/>
    <property type="match status" value="1"/>
</dbReference>
<gene>
    <name evidence="9" type="ORF">Pme01_15400</name>
</gene>
<evidence type="ECO:0000259" key="8">
    <source>
        <dbReference type="Pfam" id="PF06271"/>
    </source>
</evidence>
<evidence type="ECO:0000256" key="1">
    <source>
        <dbReference type="ARBA" id="ARBA00004651"/>
    </source>
</evidence>
<proteinExistence type="predicted"/>
<feature type="transmembrane region" description="Helical" evidence="7">
    <location>
        <begin position="102"/>
        <end position="118"/>
    </location>
</feature>
<sequence>MAEQRKPAEPVVTDSNATAPESVAPWPIASLQRRFGALMIDWLLCLLIAGFLGPFPNNWAPFVLVVEYAFFLGLFGQTPGMRLTGIAAVSAADGRPIGIPRALLRGVLLALLVPALVMDRYRRGWHDRAVGSVVIATKRSAAAEPEAWAEPGAPSAPSS</sequence>
<reference evidence="9" key="1">
    <citation type="submission" date="2021-01" db="EMBL/GenBank/DDBJ databases">
        <title>Whole genome shotgun sequence of Planosporangium mesophilum NBRC 109066.</title>
        <authorList>
            <person name="Komaki H."/>
            <person name="Tamura T."/>
        </authorList>
    </citation>
    <scope>NUCLEOTIDE SEQUENCE</scope>
    <source>
        <strain evidence="9">NBRC 109066</strain>
    </source>
</reference>
<dbReference type="EMBL" id="BOON01000015">
    <property type="protein sequence ID" value="GII21943.1"/>
    <property type="molecule type" value="Genomic_DNA"/>
</dbReference>
<feature type="transmembrane region" description="Helical" evidence="7">
    <location>
        <begin position="59"/>
        <end position="76"/>
    </location>
</feature>
<dbReference type="Proteomes" id="UP000599074">
    <property type="component" value="Unassembled WGS sequence"/>
</dbReference>
<feature type="domain" description="RDD" evidence="8">
    <location>
        <begin position="62"/>
        <end position="130"/>
    </location>
</feature>
<accession>A0A8J3T810</accession>
<evidence type="ECO:0000256" key="6">
    <source>
        <dbReference type="SAM" id="MobiDB-lite"/>
    </source>
</evidence>
<evidence type="ECO:0000256" key="2">
    <source>
        <dbReference type="ARBA" id="ARBA00022475"/>
    </source>
</evidence>